<evidence type="ECO:0000256" key="1">
    <source>
        <dbReference type="SAM" id="MobiDB-lite"/>
    </source>
</evidence>
<dbReference type="AlphaFoldDB" id="A0A9N9EW90"/>
<comment type="caution">
    <text evidence="2">The sequence shown here is derived from an EMBL/GenBank/DDBJ whole genome shotgun (WGS) entry which is preliminary data.</text>
</comment>
<organism evidence="2 3">
    <name type="scientific">Cetraspora pellucida</name>
    <dbReference type="NCBI Taxonomy" id="1433469"/>
    <lineage>
        <taxon>Eukaryota</taxon>
        <taxon>Fungi</taxon>
        <taxon>Fungi incertae sedis</taxon>
        <taxon>Mucoromycota</taxon>
        <taxon>Glomeromycotina</taxon>
        <taxon>Glomeromycetes</taxon>
        <taxon>Diversisporales</taxon>
        <taxon>Gigasporaceae</taxon>
        <taxon>Cetraspora</taxon>
    </lineage>
</organism>
<accession>A0A9N9EW90</accession>
<proteinExistence type="predicted"/>
<feature type="region of interest" description="Disordered" evidence="1">
    <location>
        <begin position="43"/>
        <end position="77"/>
    </location>
</feature>
<gene>
    <name evidence="2" type="ORF">CPELLU_LOCUS11408</name>
</gene>
<feature type="compositionally biased region" description="Basic and acidic residues" evidence="1">
    <location>
        <begin position="52"/>
        <end position="66"/>
    </location>
</feature>
<sequence length="149" mass="17224">EKQNQEAELPNKARSLKKSVLDTLANANKIVEYILQNNYVEYDNNKPQDMSHVTKETESRATKTEIEANSSFPNNKEIEQPRTEIEMNNSAKSTQFMLLEKTIQKEIALNTQKIWQENEDSDGFKVVTSKKKHKHKFKIAILGENKSNK</sequence>
<feature type="non-terminal residue" evidence="2">
    <location>
        <position position="1"/>
    </location>
</feature>
<evidence type="ECO:0000313" key="2">
    <source>
        <dbReference type="EMBL" id="CAG8693091.1"/>
    </source>
</evidence>
<name>A0A9N9EW90_9GLOM</name>
<evidence type="ECO:0000313" key="3">
    <source>
        <dbReference type="Proteomes" id="UP000789759"/>
    </source>
</evidence>
<dbReference type="Proteomes" id="UP000789759">
    <property type="component" value="Unassembled WGS sequence"/>
</dbReference>
<protein>
    <submittedName>
        <fullName evidence="2">24361_t:CDS:1</fullName>
    </submittedName>
</protein>
<dbReference type="EMBL" id="CAJVQA010010100">
    <property type="protein sequence ID" value="CAG8693091.1"/>
    <property type="molecule type" value="Genomic_DNA"/>
</dbReference>
<feature type="non-terminal residue" evidence="2">
    <location>
        <position position="149"/>
    </location>
</feature>
<keyword evidence="3" id="KW-1185">Reference proteome</keyword>
<reference evidence="2" key="1">
    <citation type="submission" date="2021-06" db="EMBL/GenBank/DDBJ databases">
        <authorList>
            <person name="Kallberg Y."/>
            <person name="Tangrot J."/>
            <person name="Rosling A."/>
        </authorList>
    </citation>
    <scope>NUCLEOTIDE SEQUENCE</scope>
    <source>
        <strain evidence="2">FL966</strain>
    </source>
</reference>